<gene>
    <name evidence="1" type="primary">Dgri\GH24230</name>
    <name evidence="1" type="ORF">Dgri_GH24230</name>
</gene>
<dbReference type="OrthoDB" id="8070004at2759"/>
<dbReference type="InParanoid" id="B4JN04"/>
<dbReference type="EMBL" id="CH916371">
    <property type="protein sequence ID" value="EDV92097.1"/>
    <property type="molecule type" value="Genomic_DNA"/>
</dbReference>
<reference evidence="1 2" key="1">
    <citation type="journal article" date="2007" name="Nature">
        <title>Evolution of genes and genomes on the Drosophila phylogeny.</title>
        <authorList>
            <consortium name="Drosophila 12 Genomes Consortium"/>
            <person name="Clark A.G."/>
            <person name="Eisen M.B."/>
            <person name="Smith D.R."/>
            <person name="Bergman C.M."/>
            <person name="Oliver B."/>
            <person name="Markow T.A."/>
            <person name="Kaufman T.C."/>
            <person name="Kellis M."/>
            <person name="Gelbart W."/>
            <person name="Iyer V.N."/>
            <person name="Pollard D.A."/>
            <person name="Sackton T.B."/>
            <person name="Larracuente A.M."/>
            <person name="Singh N.D."/>
            <person name="Abad J.P."/>
            <person name="Abt D.N."/>
            <person name="Adryan B."/>
            <person name="Aguade M."/>
            <person name="Akashi H."/>
            <person name="Anderson W.W."/>
            <person name="Aquadro C.F."/>
            <person name="Ardell D.H."/>
            <person name="Arguello R."/>
            <person name="Artieri C.G."/>
            <person name="Barbash D.A."/>
            <person name="Barker D."/>
            <person name="Barsanti P."/>
            <person name="Batterham P."/>
            <person name="Batzoglou S."/>
            <person name="Begun D."/>
            <person name="Bhutkar A."/>
            <person name="Blanco E."/>
            <person name="Bosak S.A."/>
            <person name="Bradley R.K."/>
            <person name="Brand A.D."/>
            <person name="Brent M.R."/>
            <person name="Brooks A.N."/>
            <person name="Brown R.H."/>
            <person name="Butlin R.K."/>
            <person name="Caggese C."/>
            <person name="Calvi B.R."/>
            <person name="Bernardo de Carvalho A."/>
            <person name="Caspi A."/>
            <person name="Castrezana S."/>
            <person name="Celniker S.E."/>
            <person name="Chang J.L."/>
            <person name="Chapple C."/>
            <person name="Chatterji S."/>
            <person name="Chinwalla A."/>
            <person name="Civetta A."/>
            <person name="Clifton S.W."/>
            <person name="Comeron J.M."/>
            <person name="Costello J.C."/>
            <person name="Coyne J.A."/>
            <person name="Daub J."/>
            <person name="David R.G."/>
            <person name="Delcher A.L."/>
            <person name="Delehaunty K."/>
            <person name="Do C.B."/>
            <person name="Ebling H."/>
            <person name="Edwards K."/>
            <person name="Eickbush T."/>
            <person name="Evans J.D."/>
            <person name="Filipski A."/>
            <person name="Findeiss S."/>
            <person name="Freyhult E."/>
            <person name="Fulton L."/>
            <person name="Fulton R."/>
            <person name="Garcia A.C."/>
            <person name="Gardiner A."/>
            <person name="Garfield D.A."/>
            <person name="Garvin B.E."/>
            <person name="Gibson G."/>
            <person name="Gilbert D."/>
            <person name="Gnerre S."/>
            <person name="Godfrey J."/>
            <person name="Good R."/>
            <person name="Gotea V."/>
            <person name="Gravely B."/>
            <person name="Greenberg A.J."/>
            <person name="Griffiths-Jones S."/>
            <person name="Gross S."/>
            <person name="Guigo R."/>
            <person name="Gustafson E.A."/>
            <person name="Haerty W."/>
            <person name="Hahn M.W."/>
            <person name="Halligan D.L."/>
            <person name="Halpern A.L."/>
            <person name="Halter G.M."/>
            <person name="Han M.V."/>
            <person name="Heger A."/>
            <person name="Hillier L."/>
            <person name="Hinrichs A.S."/>
            <person name="Holmes I."/>
            <person name="Hoskins R.A."/>
            <person name="Hubisz M.J."/>
            <person name="Hultmark D."/>
            <person name="Huntley M.A."/>
            <person name="Jaffe D.B."/>
            <person name="Jagadeeshan S."/>
            <person name="Jeck W.R."/>
            <person name="Johnson J."/>
            <person name="Jones C.D."/>
            <person name="Jordan W.C."/>
            <person name="Karpen G.H."/>
            <person name="Kataoka E."/>
            <person name="Keightley P.D."/>
            <person name="Kheradpour P."/>
            <person name="Kirkness E.F."/>
            <person name="Koerich L.B."/>
            <person name="Kristiansen K."/>
            <person name="Kudrna D."/>
            <person name="Kulathinal R.J."/>
            <person name="Kumar S."/>
            <person name="Kwok R."/>
            <person name="Lander E."/>
            <person name="Langley C.H."/>
            <person name="Lapoint R."/>
            <person name="Lazzaro B.P."/>
            <person name="Lee S.J."/>
            <person name="Levesque L."/>
            <person name="Li R."/>
            <person name="Lin C.F."/>
            <person name="Lin M.F."/>
            <person name="Lindblad-Toh K."/>
            <person name="Llopart A."/>
            <person name="Long M."/>
            <person name="Low L."/>
            <person name="Lozovsky E."/>
            <person name="Lu J."/>
            <person name="Luo M."/>
            <person name="Machado C.A."/>
            <person name="Makalowski W."/>
            <person name="Marzo M."/>
            <person name="Matsuda M."/>
            <person name="Matzkin L."/>
            <person name="McAllister B."/>
            <person name="McBride C.S."/>
            <person name="McKernan B."/>
            <person name="McKernan K."/>
            <person name="Mendez-Lago M."/>
            <person name="Minx P."/>
            <person name="Mollenhauer M.U."/>
            <person name="Montooth K."/>
            <person name="Mount S.M."/>
            <person name="Mu X."/>
            <person name="Myers E."/>
            <person name="Negre B."/>
            <person name="Newfeld S."/>
            <person name="Nielsen R."/>
            <person name="Noor M.A."/>
            <person name="O'Grady P."/>
            <person name="Pachter L."/>
            <person name="Papaceit M."/>
            <person name="Parisi M.J."/>
            <person name="Parisi M."/>
            <person name="Parts L."/>
            <person name="Pedersen J.S."/>
            <person name="Pesole G."/>
            <person name="Phillippy A.M."/>
            <person name="Ponting C.P."/>
            <person name="Pop M."/>
            <person name="Porcelli D."/>
            <person name="Powell J.R."/>
            <person name="Prohaska S."/>
            <person name="Pruitt K."/>
            <person name="Puig M."/>
            <person name="Quesneville H."/>
            <person name="Ram K.R."/>
            <person name="Rand D."/>
            <person name="Rasmussen M.D."/>
            <person name="Reed L.K."/>
            <person name="Reenan R."/>
            <person name="Reily A."/>
            <person name="Remington K.A."/>
            <person name="Rieger T.T."/>
            <person name="Ritchie M.G."/>
            <person name="Robin C."/>
            <person name="Rogers Y.H."/>
            <person name="Rohde C."/>
            <person name="Rozas J."/>
            <person name="Rubenfield M.J."/>
            <person name="Ruiz A."/>
            <person name="Russo S."/>
            <person name="Salzberg S.L."/>
            <person name="Sanchez-Gracia A."/>
            <person name="Saranga D.J."/>
            <person name="Sato H."/>
            <person name="Schaeffer S.W."/>
            <person name="Schatz M.C."/>
            <person name="Schlenke T."/>
            <person name="Schwartz R."/>
            <person name="Segarra C."/>
            <person name="Singh R.S."/>
            <person name="Sirot L."/>
            <person name="Sirota M."/>
            <person name="Sisneros N.B."/>
            <person name="Smith C.D."/>
            <person name="Smith T.F."/>
            <person name="Spieth J."/>
            <person name="Stage D.E."/>
            <person name="Stark A."/>
            <person name="Stephan W."/>
            <person name="Strausberg R.L."/>
            <person name="Strempel S."/>
            <person name="Sturgill D."/>
            <person name="Sutton G."/>
            <person name="Sutton G.G."/>
            <person name="Tao W."/>
            <person name="Teichmann S."/>
            <person name="Tobari Y.N."/>
            <person name="Tomimura Y."/>
            <person name="Tsolas J.M."/>
            <person name="Valente V.L."/>
            <person name="Venter E."/>
            <person name="Venter J.C."/>
            <person name="Vicario S."/>
            <person name="Vieira F.G."/>
            <person name="Vilella A.J."/>
            <person name="Villasante A."/>
            <person name="Walenz B."/>
            <person name="Wang J."/>
            <person name="Wasserman M."/>
            <person name="Watts T."/>
            <person name="Wilson D."/>
            <person name="Wilson R.K."/>
            <person name="Wing R.A."/>
            <person name="Wolfner M.F."/>
            <person name="Wong A."/>
            <person name="Wong G.K."/>
            <person name="Wu C.I."/>
            <person name="Wu G."/>
            <person name="Yamamoto D."/>
            <person name="Yang H.P."/>
            <person name="Yang S.P."/>
            <person name="Yorke J.A."/>
            <person name="Yoshida K."/>
            <person name="Zdobnov E."/>
            <person name="Zhang P."/>
            <person name="Zhang Y."/>
            <person name="Zimin A.V."/>
            <person name="Baldwin J."/>
            <person name="Abdouelleil A."/>
            <person name="Abdulkadir J."/>
            <person name="Abebe A."/>
            <person name="Abera B."/>
            <person name="Abreu J."/>
            <person name="Acer S.C."/>
            <person name="Aftuck L."/>
            <person name="Alexander A."/>
            <person name="An P."/>
            <person name="Anderson E."/>
            <person name="Anderson S."/>
            <person name="Arachi H."/>
            <person name="Azer M."/>
            <person name="Bachantsang P."/>
            <person name="Barry A."/>
            <person name="Bayul T."/>
            <person name="Berlin A."/>
            <person name="Bessette D."/>
            <person name="Bloom T."/>
            <person name="Blye J."/>
            <person name="Boguslavskiy L."/>
            <person name="Bonnet C."/>
            <person name="Boukhgalter B."/>
            <person name="Bourzgui I."/>
            <person name="Brown A."/>
            <person name="Cahill P."/>
            <person name="Channer S."/>
            <person name="Cheshatsang Y."/>
            <person name="Chuda L."/>
            <person name="Citroen M."/>
            <person name="Collymore A."/>
            <person name="Cooke P."/>
            <person name="Costello M."/>
            <person name="D'Aco K."/>
            <person name="Daza R."/>
            <person name="De Haan G."/>
            <person name="DeGray S."/>
            <person name="DeMaso C."/>
            <person name="Dhargay N."/>
            <person name="Dooley K."/>
            <person name="Dooley E."/>
            <person name="Doricent M."/>
            <person name="Dorje P."/>
            <person name="Dorjee K."/>
            <person name="Dupes A."/>
            <person name="Elong R."/>
            <person name="Falk J."/>
            <person name="Farina A."/>
            <person name="Faro S."/>
            <person name="Ferguson D."/>
            <person name="Fisher S."/>
            <person name="Foley C.D."/>
            <person name="Franke A."/>
            <person name="Friedrich D."/>
            <person name="Gadbois L."/>
            <person name="Gearin G."/>
            <person name="Gearin C.R."/>
            <person name="Giannoukos G."/>
            <person name="Goode T."/>
            <person name="Graham J."/>
            <person name="Grandbois E."/>
            <person name="Grewal S."/>
            <person name="Gyaltsen K."/>
            <person name="Hafez N."/>
            <person name="Hagos B."/>
            <person name="Hall J."/>
            <person name="Henson C."/>
            <person name="Hollinger A."/>
            <person name="Honan T."/>
            <person name="Huard M.D."/>
            <person name="Hughes L."/>
            <person name="Hurhula B."/>
            <person name="Husby M.E."/>
            <person name="Kamat A."/>
            <person name="Kanga B."/>
            <person name="Kashin S."/>
            <person name="Khazanovich D."/>
            <person name="Kisner P."/>
            <person name="Lance K."/>
            <person name="Lara M."/>
            <person name="Lee W."/>
            <person name="Lennon N."/>
            <person name="Letendre F."/>
            <person name="LeVine R."/>
            <person name="Lipovsky A."/>
            <person name="Liu X."/>
            <person name="Liu J."/>
            <person name="Liu S."/>
            <person name="Lokyitsang T."/>
            <person name="Lokyitsang Y."/>
            <person name="Lubonja R."/>
            <person name="Lui A."/>
            <person name="MacDonald P."/>
            <person name="Magnisalis V."/>
            <person name="Maru K."/>
            <person name="Matthews C."/>
            <person name="McCusker W."/>
            <person name="McDonough S."/>
            <person name="Mehta T."/>
            <person name="Meldrim J."/>
            <person name="Meneus L."/>
            <person name="Mihai O."/>
            <person name="Mihalev A."/>
            <person name="Mihova T."/>
            <person name="Mittelman R."/>
            <person name="Mlenga V."/>
            <person name="Montmayeur A."/>
            <person name="Mulrain L."/>
            <person name="Navidi A."/>
            <person name="Naylor J."/>
            <person name="Negash T."/>
            <person name="Nguyen T."/>
            <person name="Nguyen N."/>
            <person name="Nicol R."/>
            <person name="Norbu C."/>
            <person name="Norbu N."/>
            <person name="Novod N."/>
            <person name="O'Neill B."/>
            <person name="Osman S."/>
            <person name="Markiewicz E."/>
            <person name="Oyono O.L."/>
            <person name="Patti C."/>
            <person name="Phunkhang P."/>
            <person name="Pierre F."/>
            <person name="Priest M."/>
            <person name="Raghuraman S."/>
            <person name="Rege F."/>
            <person name="Reyes R."/>
            <person name="Rise C."/>
            <person name="Rogov P."/>
            <person name="Ross K."/>
            <person name="Ryan E."/>
            <person name="Settipalli S."/>
            <person name="Shea T."/>
            <person name="Sherpa N."/>
            <person name="Shi L."/>
            <person name="Shih D."/>
            <person name="Sparrow T."/>
            <person name="Spaulding J."/>
            <person name="Stalker J."/>
            <person name="Stange-Thomann N."/>
            <person name="Stavropoulos S."/>
            <person name="Stone C."/>
            <person name="Strader C."/>
            <person name="Tesfaye S."/>
            <person name="Thomson T."/>
            <person name="Thoulutsang Y."/>
            <person name="Thoulutsang D."/>
            <person name="Topham K."/>
            <person name="Topping I."/>
            <person name="Tsamla T."/>
            <person name="Vassiliev H."/>
            <person name="Vo A."/>
            <person name="Wangchuk T."/>
            <person name="Wangdi T."/>
            <person name="Weiand M."/>
            <person name="Wilkinson J."/>
            <person name="Wilson A."/>
            <person name="Yadav S."/>
            <person name="Young G."/>
            <person name="Yu Q."/>
            <person name="Zembek L."/>
            <person name="Zhong D."/>
            <person name="Zimmer A."/>
            <person name="Zwirko Z."/>
            <person name="Jaffe D.B."/>
            <person name="Alvarez P."/>
            <person name="Brockman W."/>
            <person name="Butler J."/>
            <person name="Chin C."/>
            <person name="Gnerre S."/>
            <person name="Grabherr M."/>
            <person name="Kleber M."/>
            <person name="Mauceli E."/>
            <person name="MacCallum I."/>
        </authorList>
    </citation>
    <scope>NUCLEOTIDE SEQUENCE [LARGE SCALE GENOMIC DNA]</scope>
    <source>
        <strain evidence="2">Tucson 15287-2541.00</strain>
    </source>
</reference>
<evidence type="ECO:0000313" key="2">
    <source>
        <dbReference type="Proteomes" id="UP000001070"/>
    </source>
</evidence>
<accession>B4JN04</accession>
<proteinExistence type="predicted"/>
<sequence length="82" mass="10355">MFDYFEENMSIERPTAKMYYALVKLSRLEAQRQQLREKHLKFELERFEWAKEVDDRRLAIEEQRVKNKHEERMLEMQLKYKK</sequence>
<evidence type="ECO:0000313" key="1">
    <source>
        <dbReference type="EMBL" id="EDV92097.1"/>
    </source>
</evidence>
<protein>
    <submittedName>
        <fullName evidence="1">GH24230</fullName>
    </submittedName>
</protein>
<keyword evidence="2" id="KW-1185">Reference proteome</keyword>
<dbReference type="Proteomes" id="UP000001070">
    <property type="component" value="Unassembled WGS sequence"/>
</dbReference>
<organism evidence="2">
    <name type="scientific">Drosophila grimshawi</name>
    <name type="common">Hawaiian fruit fly</name>
    <name type="synonym">Idiomyia grimshawi</name>
    <dbReference type="NCBI Taxonomy" id="7222"/>
    <lineage>
        <taxon>Eukaryota</taxon>
        <taxon>Metazoa</taxon>
        <taxon>Ecdysozoa</taxon>
        <taxon>Arthropoda</taxon>
        <taxon>Hexapoda</taxon>
        <taxon>Insecta</taxon>
        <taxon>Pterygota</taxon>
        <taxon>Neoptera</taxon>
        <taxon>Endopterygota</taxon>
        <taxon>Diptera</taxon>
        <taxon>Brachycera</taxon>
        <taxon>Muscomorpha</taxon>
        <taxon>Ephydroidea</taxon>
        <taxon>Drosophilidae</taxon>
        <taxon>Drosophila</taxon>
        <taxon>Hawaiian Drosophila</taxon>
    </lineage>
</organism>
<dbReference type="AlphaFoldDB" id="B4JN04"/>
<name>B4JN04_DROGR</name>
<dbReference type="KEGG" id="dgr:6565758"/>
<dbReference type="HOGENOM" id="CLU_2560666_0_0_1"/>